<dbReference type="Pfam" id="PF24016">
    <property type="entry name" value="DUF7330"/>
    <property type="match status" value="1"/>
</dbReference>
<reference evidence="2 3" key="1">
    <citation type="journal article" date="2020" name="ISME J.">
        <title>Uncovering the hidden diversity of litter-decomposition mechanisms in mushroom-forming fungi.</title>
        <authorList>
            <person name="Floudas D."/>
            <person name="Bentzer J."/>
            <person name="Ahren D."/>
            <person name="Johansson T."/>
            <person name="Persson P."/>
            <person name="Tunlid A."/>
        </authorList>
    </citation>
    <scope>NUCLEOTIDE SEQUENCE [LARGE SCALE GENOMIC DNA]</scope>
    <source>
        <strain evidence="2 3">CBS 406.79</strain>
    </source>
</reference>
<dbReference type="Proteomes" id="UP000518752">
    <property type="component" value="Unassembled WGS sequence"/>
</dbReference>
<sequence length="293" mass="32056">MVLTLRKWCCQSADCVKPILKTSGAQLSSGIILSLSHQKKMIILANETDDFDSKLELGDEGDTETVHNLDLNLTEPQPRHKIGPSCSEDAKAVNFVHRHIYFDSICASYVINPGYQDPLRGSSSKGKQRRKNLFLRSECGHIDVDVRVLHTEAGTGQSPRKVALDFQTTFGSIHVKVHASSSPDRLPIHIYASSNCGPLNKISLPQSFQGFLVLSLSLGQLSLSPKIKEKISWESQAGKTRTIFIGDLSVLRSRSVSGLKNNIGPWAGDKVHLDAVCGSVTIDFVEETGSSFP</sequence>
<name>A0A8H5HCR3_9AGAR</name>
<proteinExistence type="predicted"/>
<dbReference type="OrthoDB" id="2593559at2759"/>
<gene>
    <name evidence="2" type="ORF">D9757_007113</name>
</gene>
<evidence type="ECO:0000259" key="1">
    <source>
        <dbReference type="Pfam" id="PF24016"/>
    </source>
</evidence>
<comment type="caution">
    <text evidence="2">The sequence shown here is derived from an EMBL/GenBank/DDBJ whole genome shotgun (WGS) entry which is preliminary data.</text>
</comment>
<keyword evidence="3" id="KW-1185">Reference proteome</keyword>
<feature type="domain" description="DUF7330" evidence="1">
    <location>
        <begin position="94"/>
        <end position="287"/>
    </location>
</feature>
<protein>
    <recommendedName>
        <fullName evidence="1">DUF7330 domain-containing protein</fullName>
    </recommendedName>
</protein>
<evidence type="ECO:0000313" key="2">
    <source>
        <dbReference type="EMBL" id="KAF5380771.1"/>
    </source>
</evidence>
<organism evidence="2 3">
    <name type="scientific">Collybiopsis confluens</name>
    <dbReference type="NCBI Taxonomy" id="2823264"/>
    <lineage>
        <taxon>Eukaryota</taxon>
        <taxon>Fungi</taxon>
        <taxon>Dikarya</taxon>
        <taxon>Basidiomycota</taxon>
        <taxon>Agaricomycotina</taxon>
        <taxon>Agaricomycetes</taxon>
        <taxon>Agaricomycetidae</taxon>
        <taxon>Agaricales</taxon>
        <taxon>Marasmiineae</taxon>
        <taxon>Omphalotaceae</taxon>
        <taxon>Collybiopsis</taxon>
    </lineage>
</organism>
<dbReference type="InterPro" id="IPR055754">
    <property type="entry name" value="DUF7330"/>
</dbReference>
<dbReference type="EMBL" id="JAACJN010000062">
    <property type="protein sequence ID" value="KAF5380771.1"/>
    <property type="molecule type" value="Genomic_DNA"/>
</dbReference>
<evidence type="ECO:0000313" key="3">
    <source>
        <dbReference type="Proteomes" id="UP000518752"/>
    </source>
</evidence>
<accession>A0A8H5HCR3</accession>
<dbReference type="AlphaFoldDB" id="A0A8H5HCR3"/>